<feature type="region of interest" description="Disordered" evidence="9">
    <location>
        <begin position="523"/>
        <end position="545"/>
    </location>
</feature>
<keyword evidence="7" id="KW-1015">Disulfide bond</keyword>
<sequence>MLLEQIIIYILLCRNLENVNGLKFLNFLQMALWQQQSGKLYLPPAKPVAKVLSTDDYITGTNLFFHAGSQRLLTVGHPYFEIHNDAVPGQVQVPKVSGSQYRVFRLKLPDPNKFALIDKTYYNSEHERLVWRLRGLQIGRGGPLGLGTSGHPLFNKFGDTENPTAYQSDAKGDNRQNVSTDPKQIQMFIVGCEPAIGEHWDIAKPCEGEELNDGDCPPIQLLNTVIQDGDMCDIGFGAANFKTLQQDMSSAPLDIVNQTCKWPDIIKMEQDIYGDKLFFFTRREQAYARHYFARSGTMGDSIPMQQQFYLPPDNTNQELAQNNLGSHIYFPTCSGSLVSSETQLFNRPYWLQKAQGPNNGICWNNQLFVTIVDNSRNTNFTISVYNKGKSIPASYTYKAEDFKQYLRHTEEFDFELIFQLCKVPLVPDVLAHLNVMNSQILDNWQLSFVPPPPQSIEDTYRFITSLATRCPPSEEETENKDPFKQYNFWTVDLTETFSTELSQFSLGRKFLFQTGMLKTSNTLKRVRTTSSSGTTKRAKRRKTKY</sequence>
<dbReference type="GO" id="GO:0042025">
    <property type="term" value="C:host cell nucleus"/>
    <property type="evidence" value="ECO:0007669"/>
    <property type="project" value="UniProtKB-SubCell"/>
</dbReference>
<feature type="compositionally biased region" description="Basic residues" evidence="9">
    <location>
        <begin position="536"/>
        <end position="545"/>
    </location>
</feature>
<reference evidence="10" key="1">
    <citation type="journal article" date="2018" name="Nat. Med.">
        <title>Expanded skin virome in DOCK8-deficient patients.</title>
        <authorList>
            <consortium name="NISC Comparative Sequencing Program"/>
            <person name="Tirosh O."/>
            <person name="Conlan S."/>
            <person name="Deming C."/>
            <person name="Lee-Lin S.Q."/>
            <person name="Huang X."/>
            <person name="Su H.C."/>
            <person name="Freeman A.F."/>
            <person name="Segre J.A."/>
            <person name="Kong H.H."/>
        </authorList>
    </citation>
    <scope>NUCLEOTIDE SEQUENCE</scope>
    <source>
        <strain evidence="10">HPV-mSK_115</strain>
    </source>
</reference>
<dbReference type="GO" id="GO:0075509">
    <property type="term" value="P:endocytosis involved in viral entry into host cell"/>
    <property type="evidence" value="ECO:0007669"/>
    <property type="project" value="UniProtKB-KW"/>
</dbReference>
<evidence type="ECO:0000256" key="2">
    <source>
        <dbReference type="ARBA" id="ARBA00022581"/>
    </source>
</evidence>
<dbReference type="EMBL" id="MH777257">
    <property type="protein sequence ID" value="AYA94020.1"/>
    <property type="molecule type" value="Genomic_DNA"/>
</dbReference>
<proteinExistence type="inferred from homology"/>
<comment type="similarity">
    <text evidence="7 8">Belongs to the papillomaviridae L1 protein family.</text>
</comment>
<feature type="disulfide bond" description="Interchain (with Cys-206)" evidence="7">
    <location>
        <position position="470"/>
    </location>
</feature>
<comment type="subunit">
    <text evidence="7">Self-assembles into homopentamers. The capsid has an icosahedral symmetry and consists of 72 capsomers, with each capsomer being a pentamer of L1. Interacts with the minor capsid protein L2; this interaction is necessary for viral genome encapsidation. Interacts with protein E2; this interaction enhances E2-dependent replication and transcription activation.</text>
</comment>
<evidence type="ECO:0000256" key="8">
    <source>
        <dbReference type="RuleBase" id="RU361248"/>
    </source>
</evidence>
<gene>
    <name evidence="7 8" type="primary">L1</name>
</gene>
<evidence type="ECO:0000256" key="5">
    <source>
        <dbReference type="ARBA" id="ARBA00022921"/>
    </source>
</evidence>
<evidence type="ECO:0000256" key="7">
    <source>
        <dbReference type="HAMAP-Rule" id="MF_04002"/>
    </source>
</evidence>
<keyword evidence="7" id="KW-1162">Viral penetration into host cytoplasm</keyword>
<dbReference type="Gene3D" id="2.60.175.20">
    <property type="entry name" value="Major capsid L1 (late) superfamily, Papillomavirus"/>
    <property type="match status" value="2"/>
</dbReference>
<evidence type="ECO:0000313" key="10">
    <source>
        <dbReference type="EMBL" id="AYA94020.1"/>
    </source>
</evidence>
<name>A0A385PJ50_9PAPI</name>
<keyword evidence="8" id="KW-1145">T=7 icosahedral capsid protein</keyword>
<accession>A0A385PJ50</accession>
<dbReference type="HAMAP" id="MF_04002">
    <property type="entry name" value="PPV_L1"/>
    <property type="match status" value="1"/>
</dbReference>
<dbReference type="InterPro" id="IPR002210">
    <property type="entry name" value="Capsid_L1_Papillomavir"/>
</dbReference>
<dbReference type="GO" id="GO:0039620">
    <property type="term" value="C:T=7 icosahedral viral capsid"/>
    <property type="evidence" value="ECO:0007669"/>
    <property type="project" value="UniProtKB-UniRule"/>
</dbReference>
<dbReference type="InterPro" id="IPR036973">
    <property type="entry name" value="Capsid_L1_sf_Papillomavir"/>
</dbReference>
<evidence type="ECO:0000256" key="9">
    <source>
        <dbReference type="SAM" id="MobiDB-lite"/>
    </source>
</evidence>
<keyword evidence="3 7" id="KW-1161">Viral attachment to host cell</keyword>
<feature type="disulfide bond" description="Interchain (with Cys-470)" evidence="7">
    <location>
        <position position="206"/>
    </location>
</feature>
<evidence type="ECO:0000256" key="6">
    <source>
        <dbReference type="ARBA" id="ARBA00023296"/>
    </source>
</evidence>
<dbReference type="SUPFAM" id="SSF88648">
    <property type="entry name" value="Group I dsDNA viruses"/>
    <property type="match status" value="1"/>
</dbReference>
<keyword evidence="1 7" id="KW-0167">Capsid protein</keyword>
<keyword evidence="7" id="KW-1048">Host nucleus</keyword>
<evidence type="ECO:0000256" key="1">
    <source>
        <dbReference type="ARBA" id="ARBA00022561"/>
    </source>
</evidence>
<evidence type="ECO:0000256" key="3">
    <source>
        <dbReference type="ARBA" id="ARBA00022804"/>
    </source>
</evidence>
<comment type="function">
    <text evidence="7 8">Forms an icosahedral capsid with a T=7 symmetry and a 50 nm diameter. The capsid is composed of 72 pentamers linked to each other by disulfide bonds and associated with L2 proteins. Binds to heparan sulfate proteoglycans on cell surface of basal layer keratinocytes to provide initial virion attachment. This binding mediates a conformational change in the virus capsid that facilitates efficient infection. The virion enters the host cell via endocytosis. During virus trafficking, L1 protein dissociates from the viral DNA and the genomic DNA is released to the host nucleus. The virion assembly takes place within the cell nucleus. Encapsulates the genomic DNA together with protein L2.</text>
</comment>
<dbReference type="Pfam" id="PF00500">
    <property type="entry name" value="Late_protein_L1"/>
    <property type="match status" value="1"/>
</dbReference>
<keyword evidence="5 7" id="KW-0426">Late protein</keyword>
<keyword evidence="6 7" id="KW-1160">Virus entry into host cell</keyword>
<keyword evidence="7" id="KW-1164">Virus endocytosis by host</keyword>
<dbReference type="GO" id="GO:0019062">
    <property type="term" value="P:virion attachment to host cell"/>
    <property type="evidence" value="ECO:0007669"/>
    <property type="project" value="UniProtKB-UniRule"/>
</dbReference>
<protein>
    <recommendedName>
        <fullName evidence="7 8">Major capsid protein L1</fullName>
    </recommendedName>
</protein>
<dbReference type="InterPro" id="IPR011222">
    <property type="entry name" value="dsDNA_vir_gr_I_capsid"/>
</dbReference>
<organism evidence="10">
    <name type="scientific">Human papillomavirus</name>
    <dbReference type="NCBI Taxonomy" id="10566"/>
    <lineage>
        <taxon>Viruses</taxon>
        <taxon>Monodnaviria</taxon>
        <taxon>Shotokuvirae</taxon>
        <taxon>Cossaviricota</taxon>
        <taxon>Papovaviricetes</taxon>
        <taxon>Zurhausenvirales</taxon>
        <taxon>Papillomaviridae</taxon>
    </lineage>
</organism>
<comment type="subcellular location">
    <subcellularLocation>
        <location evidence="7">Virion</location>
    </subcellularLocation>
    <subcellularLocation>
        <location evidence="7">Host nucleus</location>
    </subcellularLocation>
</comment>
<evidence type="ECO:0000256" key="4">
    <source>
        <dbReference type="ARBA" id="ARBA00022844"/>
    </source>
</evidence>
<dbReference type="GO" id="GO:0005198">
    <property type="term" value="F:structural molecule activity"/>
    <property type="evidence" value="ECO:0007669"/>
    <property type="project" value="UniProtKB-UniRule"/>
</dbReference>
<keyword evidence="2 7" id="KW-0945">Host-virus interaction</keyword>
<keyword evidence="4 7" id="KW-0946">Virion</keyword>
<dbReference type="PRINTS" id="PR00865">
    <property type="entry name" value="HPVCAPSIDL1"/>
</dbReference>